<proteinExistence type="predicted"/>
<comment type="caution">
    <text evidence="1">The sequence shown here is derived from an EMBL/GenBank/DDBJ whole genome shotgun (WGS) entry which is preliminary data.</text>
</comment>
<reference evidence="1" key="1">
    <citation type="journal article" date="2022" name="bioRxiv">
        <title>Genomics of Preaxostyla Flagellates Illuminates Evolutionary Transitions and the Path Towards Mitochondrial Loss.</title>
        <authorList>
            <person name="Novak L.V.F."/>
            <person name="Treitli S.C."/>
            <person name="Pyrih J."/>
            <person name="Halakuc P."/>
            <person name="Pipaliya S.V."/>
            <person name="Vacek V."/>
            <person name="Brzon O."/>
            <person name="Soukal P."/>
            <person name="Eme L."/>
            <person name="Dacks J.B."/>
            <person name="Karnkowska A."/>
            <person name="Elias M."/>
            <person name="Hampl V."/>
        </authorList>
    </citation>
    <scope>NUCLEOTIDE SEQUENCE</scope>
    <source>
        <strain evidence="1">RCP-MX</strain>
    </source>
</reference>
<dbReference type="EMBL" id="JAPMOS010000344">
    <property type="protein sequence ID" value="KAJ4452953.1"/>
    <property type="molecule type" value="Genomic_DNA"/>
</dbReference>
<organism evidence="1 2">
    <name type="scientific">Paratrimastix pyriformis</name>
    <dbReference type="NCBI Taxonomy" id="342808"/>
    <lineage>
        <taxon>Eukaryota</taxon>
        <taxon>Metamonada</taxon>
        <taxon>Preaxostyla</taxon>
        <taxon>Paratrimastigidae</taxon>
        <taxon>Paratrimastix</taxon>
    </lineage>
</organism>
<dbReference type="Proteomes" id="UP001141327">
    <property type="component" value="Unassembled WGS sequence"/>
</dbReference>
<keyword evidence="2" id="KW-1185">Reference proteome</keyword>
<name>A0ABQ8U1E6_9EUKA</name>
<protein>
    <submittedName>
        <fullName evidence="1">Uncharacterized protein</fullName>
    </submittedName>
</protein>
<sequence length="192" mass="21022">MYQGCFETEPTPQQASFVPEAMSIPAHVPGDQAPTNSAIPKETGVIPQPKVFAEDGANWPKPNELSQFKVARRTVTKRNKDYLSLLFRFGFSDLVPFCVLAAFTLLGLGLFGAIPGCPSFSELVKENRHAWATAGLSECLRPSTQSGRCPQEETCSRNVSFLKSRIASFQDTHIGPTVEFSRPPRDGVLHPA</sequence>
<gene>
    <name evidence="1" type="ORF">PAPYR_12718</name>
</gene>
<evidence type="ECO:0000313" key="1">
    <source>
        <dbReference type="EMBL" id="KAJ4452953.1"/>
    </source>
</evidence>
<accession>A0ABQ8U1E6</accession>
<evidence type="ECO:0000313" key="2">
    <source>
        <dbReference type="Proteomes" id="UP001141327"/>
    </source>
</evidence>